<dbReference type="AlphaFoldDB" id="A0A9W7DNV0"/>
<keyword evidence="2" id="KW-1185">Reference proteome</keyword>
<name>A0A9W7DNV0_AMBMO</name>
<evidence type="ECO:0000313" key="1">
    <source>
        <dbReference type="EMBL" id="GMG55855.1"/>
    </source>
</evidence>
<comment type="caution">
    <text evidence="1">The sequence shown here is derived from an EMBL/GenBank/DDBJ whole genome shotgun (WGS) entry which is preliminary data.</text>
</comment>
<proteinExistence type="predicted"/>
<accession>A0A9W7DNV0</accession>
<dbReference type="EMBL" id="BSXU01006325">
    <property type="protein sequence ID" value="GMG55855.1"/>
    <property type="molecule type" value="Genomic_DNA"/>
</dbReference>
<protein>
    <submittedName>
        <fullName evidence="1">Unnamed protein product</fullName>
    </submittedName>
</protein>
<gene>
    <name evidence="1" type="ORF">Amon01_000792400</name>
</gene>
<evidence type="ECO:0000313" key="2">
    <source>
        <dbReference type="Proteomes" id="UP001165063"/>
    </source>
</evidence>
<dbReference type="Proteomes" id="UP001165063">
    <property type="component" value="Unassembled WGS sequence"/>
</dbReference>
<sequence length="99" mass="11376">MRSNINFSTSGNYVQFNTFNTRIKGGYMINLRFNGGFNLRFNGSLNIRFNNNFHIRFNNTFNITARNTFNIVGNNHILPTSIVKRNTFSNSGTSIIMIN</sequence>
<reference evidence="1" key="1">
    <citation type="submission" date="2023-04" db="EMBL/GenBank/DDBJ databases">
        <title>Ambrosiozyma monospora NBRC 1965.</title>
        <authorList>
            <person name="Ichikawa N."/>
            <person name="Sato H."/>
            <person name="Tonouchi N."/>
        </authorList>
    </citation>
    <scope>NUCLEOTIDE SEQUENCE</scope>
    <source>
        <strain evidence="1">NBRC 1965</strain>
    </source>
</reference>
<organism evidence="1 2">
    <name type="scientific">Ambrosiozyma monospora</name>
    <name type="common">Yeast</name>
    <name type="synonym">Endomycopsis monosporus</name>
    <dbReference type="NCBI Taxonomy" id="43982"/>
    <lineage>
        <taxon>Eukaryota</taxon>
        <taxon>Fungi</taxon>
        <taxon>Dikarya</taxon>
        <taxon>Ascomycota</taxon>
        <taxon>Saccharomycotina</taxon>
        <taxon>Pichiomycetes</taxon>
        <taxon>Pichiales</taxon>
        <taxon>Pichiaceae</taxon>
        <taxon>Ambrosiozyma</taxon>
    </lineage>
</organism>